<reference evidence="2" key="1">
    <citation type="submission" date="2019-05" db="EMBL/GenBank/DDBJ databases">
        <title>Complete genome sequencing of Absiella argi strain JCM 30884.</title>
        <authorList>
            <person name="Sakamoto M."/>
            <person name="Murakami T."/>
            <person name="Mori H."/>
        </authorList>
    </citation>
    <scope>NUCLEOTIDE SEQUENCE [LARGE SCALE GENOMIC DNA]</scope>
    <source>
        <strain evidence="2">JCM 30884</strain>
    </source>
</reference>
<protein>
    <submittedName>
        <fullName evidence="1">Uncharacterized protein</fullName>
    </submittedName>
</protein>
<dbReference type="EMBL" id="AP019695">
    <property type="protein sequence ID" value="BBK23089.1"/>
    <property type="molecule type" value="Genomic_DNA"/>
</dbReference>
<proteinExistence type="predicted"/>
<dbReference type="RefSeq" id="WP_163052186.1">
    <property type="nucleotide sequence ID" value="NZ_AP019695.1"/>
</dbReference>
<organism evidence="1 2">
    <name type="scientific">Amedibacterium intestinale</name>
    <dbReference type="NCBI Taxonomy" id="2583452"/>
    <lineage>
        <taxon>Bacteria</taxon>
        <taxon>Bacillati</taxon>
        <taxon>Bacillota</taxon>
        <taxon>Erysipelotrichia</taxon>
        <taxon>Erysipelotrichales</taxon>
        <taxon>Erysipelotrichaceae</taxon>
        <taxon>Amedibacterium</taxon>
    </lineage>
</organism>
<dbReference type="KEGG" id="aarg:Aargi30884_19920"/>
<evidence type="ECO:0000313" key="1">
    <source>
        <dbReference type="EMBL" id="BBK23089.1"/>
    </source>
</evidence>
<gene>
    <name evidence="1" type="ORF">Aargi30884_19920</name>
</gene>
<accession>A0A6N4TK13</accession>
<dbReference type="Proteomes" id="UP000464754">
    <property type="component" value="Chromosome"/>
</dbReference>
<name>A0A6N4TK13_9FIRM</name>
<evidence type="ECO:0000313" key="2">
    <source>
        <dbReference type="Proteomes" id="UP000464754"/>
    </source>
</evidence>
<dbReference type="AlphaFoldDB" id="A0A6N4TK13"/>
<sequence length="290" mass="34521">MNKITIDNGSNSIDIQMDHKKYIIGNNMQEKRNLELMIKQFFQKTESEYRSENNLEAKILMDGEAVSNKRMLFLEINPYYSLIEDCKLSSKSLVLKYLEKKLQDKIYFDTIRTLDILFQSLAEEANDDNLKIAFHEMNFKQLLKILEAYFSDDFQKDEFDLSYEDVILFQIHLINEIIAHTEDKDMIIVSVNIPIITDTIIEEMKSTGHSFFFIFTNNYCEKMKLDEVILSEEELYDLADINYIFYEIEETYNEIQQVEVLKENMKKFVKLNYTYKAFNVIDELTHFSNK</sequence>
<keyword evidence="2" id="KW-1185">Reference proteome</keyword>